<name>C3ZV62_BRAFL</name>
<protein>
    <submittedName>
        <fullName evidence="3">Uncharacterized protein</fullName>
    </submittedName>
</protein>
<evidence type="ECO:0000313" key="3">
    <source>
        <dbReference type="EMBL" id="EEN43577.1"/>
    </source>
</evidence>
<dbReference type="EMBL" id="GG666687">
    <property type="protein sequence ID" value="EEN43577.1"/>
    <property type="molecule type" value="Genomic_DNA"/>
</dbReference>
<keyword evidence="2" id="KW-0472">Membrane</keyword>
<keyword evidence="2" id="KW-0812">Transmembrane</keyword>
<dbReference type="InterPro" id="IPR050952">
    <property type="entry name" value="TRIM-NHL_E3_ligases"/>
</dbReference>
<gene>
    <name evidence="3" type="ORF">BRAFLDRAFT_95707</name>
</gene>
<feature type="region of interest" description="Disordered" evidence="1">
    <location>
        <begin position="217"/>
        <end position="238"/>
    </location>
</feature>
<evidence type="ECO:0000256" key="1">
    <source>
        <dbReference type="SAM" id="MobiDB-lite"/>
    </source>
</evidence>
<feature type="compositionally biased region" description="Polar residues" evidence="1">
    <location>
        <begin position="224"/>
        <end position="233"/>
    </location>
</feature>
<accession>C3ZV62</accession>
<proteinExistence type="predicted"/>
<dbReference type="PANTHER" id="PTHR24104:SF50">
    <property type="entry name" value="SMP-30_GLUCONOLACTONASE_LRE-LIKE REGION DOMAIN-CONTAINING PROTEIN"/>
    <property type="match status" value="1"/>
</dbReference>
<dbReference type="Gene3D" id="2.120.10.30">
    <property type="entry name" value="TolB, C-terminal domain"/>
    <property type="match status" value="1"/>
</dbReference>
<keyword evidence="2" id="KW-1133">Transmembrane helix</keyword>
<dbReference type="InterPro" id="IPR011042">
    <property type="entry name" value="6-blade_b-propeller_TolB-like"/>
</dbReference>
<dbReference type="PANTHER" id="PTHR24104">
    <property type="entry name" value="E3 UBIQUITIN-PROTEIN LIGASE NHLRC1-RELATED"/>
    <property type="match status" value="1"/>
</dbReference>
<dbReference type="AlphaFoldDB" id="C3ZV62"/>
<dbReference type="InParanoid" id="C3ZV62"/>
<sequence length="338" mass="36755">MAHANSEPGTGDFGSRDNCVTSPFPVRDGDIELYENPTYEQYTLQQNGMGGQQGASAVYAVCAQNDQNTASMNAQYDQNTSTVYAQNDQNTRTVYAQNDQNTSTVYAQNDQNTRTVYAQNDQNTSTVYAQNVQNTSTVIRCFSGRRHIVLVAVPAAVVLLLTIGGALAGIFLNLQDTQPPTSTTDVTYTSACYGTERTATGKDPLLSTAMFANNSLGTPKPPLLTTNSNTQESHGPYDDNTKIIIIEDEDPKPGVKHRNDRGVVVSAGQIFVTDLDRKLVQVYGMKGELLRKFPTVMPGENGTMKTMLPCDITIDGQGHLWVPVLKSNKEGDDDAYVV</sequence>
<feature type="region of interest" description="Disordered" evidence="1">
    <location>
        <begin position="1"/>
        <end position="22"/>
    </location>
</feature>
<feature type="transmembrane region" description="Helical" evidence="2">
    <location>
        <begin position="148"/>
        <end position="172"/>
    </location>
</feature>
<organism>
    <name type="scientific">Branchiostoma floridae</name>
    <name type="common">Florida lancelet</name>
    <name type="synonym">Amphioxus</name>
    <dbReference type="NCBI Taxonomy" id="7739"/>
    <lineage>
        <taxon>Eukaryota</taxon>
        <taxon>Metazoa</taxon>
        <taxon>Chordata</taxon>
        <taxon>Cephalochordata</taxon>
        <taxon>Leptocardii</taxon>
        <taxon>Amphioxiformes</taxon>
        <taxon>Branchiostomatidae</taxon>
        <taxon>Branchiostoma</taxon>
    </lineage>
</organism>
<evidence type="ECO:0000256" key="2">
    <source>
        <dbReference type="SAM" id="Phobius"/>
    </source>
</evidence>
<reference evidence="3" key="1">
    <citation type="journal article" date="2008" name="Nature">
        <title>The amphioxus genome and the evolution of the chordate karyotype.</title>
        <authorList>
            <consortium name="US DOE Joint Genome Institute (JGI-PGF)"/>
            <person name="Putnam N.H."/>
            <person name="Butts T."/>
            <person name="Ferrier D.E.K."/>
            <person name="Furlong R.F."/>
            <person name="Hellsten U."/>
            <person name="Kawashima T."/>
            <person name="Robinson-Rechavi M."/>
            <person name="Shoguchi E."/>
            <person name="Terry A."/>
            <person name="Yu J.-K."/>
            <person name="Benito-Gutierrez E.L."/>
            <person name="Dubchak I."/>
            <person name="Garcia-Fernandez J."/>
            <person name="Gibson-Brown J.J."/>
            <person name="Grigoriev I.V."/>
            <person name="Horton A.C."/>
            <person name="de Jong P.J."/>
            <person name="Jurka J."/>
            <person name="Kapitonov V.V."/>
            <person name="Kohara Y."/>
            <person name="Kuroki Y."/>
            <person name="Lindquist E."/>
            <person name="Lucas S."/>
            <person name="Osoegawa K."/>
            <person name="Pennacchio L.A."/>
            <person name="Salamov A.A."/>
            <person name="Satou Y."/>
            <person name="Sauka-Spengler T."/>
            <person name="Schmutz J."/>
            <person name="Shin-I T."/>
            <person name="Toyoda A."/>
            <person name="Bronner-Fraser M."/>
            <person name="Fujiyama A."/>
            <person name="Holland L.Z."/>
            <person name="Holland P.W.H."/>
            <person name="Satoh N."/>
            <person name="Rokhsar D.S."/>
        </authorList>
    </citation>
    <scope>NUCLEOTIDE SEQUENCE [LARGE SCALE GENOMIC DNA]</scope>
    <source>
        <strain evidence="3">S238N-H82</strain>
        <tissue evidence="3">Testes</tissue>
    </source>
</reference>